<dbReference type="KEGG" id="pmad:BAY61_22300"/>
<evidence type="ECO:0000259" key="5">
    <source>
        <dbReference type="SMART" id="SM00822"/>
    </source>
</evidence>
<dbReference type="InterPro" id="IPR057326">
    <property type="entry name" value="KR_dom"/>
</dbReference>
<dbReference type="STRING" id="530584.SAMN05421630_11228"/>
<dbReference type="GO" id="GO:0008667">
    <property type="term" value="F:2,3-dihydro-2,3-dihydroxybenzoate dehydrogenase activity"/>
    <property type="evidence" value="ECO:0007669"/>
    <property type="project" value="UniProtKB-UniRule"/>
</dbReference>
<dbReference type="AlphaFoldDB" id="A0A222VTN1"/>
<dbReference type="Pfam" id="PF00106">
    <property type="entry name" value="adh_short"/>
    <property type="match status" value="1"/>
</dbReference>
<protein>
    <recommendedName>
        <fullName evidence="3">2,3-dihydro-2,3-dihydroxybenzoate dehydrogenase</fullName>
        <ecNumber evidence="3">1.3.1.28</ecNumber>
    </recommendedName>
</protein>
<evidence type="ECO:0000313" key="7">
    <source>
        <dbReference type="Proteomes" id="UP000199494"/>
    </source>
</evidence>
<feature type="domain" description="Ketoreductase" evidence="5">
    <location>
        <begin position="16"/>
        <end position="198"/>
    </location>
</feature>
<evidence type="ECO:0000313" key="6">
    <source>
        <dbReference type="EMBL" id="SDD76064.1"/>
    </source>
</evidence>
<dbReference type="GO" id="GO:0019290">
    <property type="term" value="P:siderophore biosynthetic process"/>
    <property type="evidence" value="ECO:0007669"/>
    <property type="project" value="InterPro"/>
</dbReference>
<dbReference type="NCBIfam" id="TIGR04316">
    <property type="entry name" value="dhbA_paeA"/>
    <property type="match status" value="1"/>
</dbReference>
<evidence type="ECO:0000256" key="1">
    <source>
        <dbReference type="ARBA" id="ARBA00006484"/>
    </source>
</evidence>
<keyword evidence="7" id="KW-1185">Reference proteome</keyword>
<dbReference type="PANTHER" id="PTHR24321:SF13">
    <property type="entry name" value="2,3-DIHYDRO-2,3-DIHYDROXYBENZOATE DEHYDROGENASE"/>
    <property type="match status" value="1"/>
</dbReference>
<evidence type="ECO:0000256" key="2">
    <source>
        <dbReference type="ARBA" id="ARBA00023002"/>
    </source>
</evidence>
<organism evidence="6 7">
    <name type="scientific">Prauserella marina</name>
    <dbReference type="NCBI Taxonomy" id="530584"/>
    <lineage>
        <taxon>Bacteria</taxon>
        <taxon>Bacillati</taxon>
        <taxon>Actinomycetota</taxon>
        <taxon>Actinomycetes</taxon>
        <taxon>Pseudonocardiales</taxon>
        <taxon>Pseudonocardiaceae</taxon>
        <taxon>Prauserella</taxon>
    </lineage>
</organism>
<dbReference type="PANTHER" id="PTHR24321">
    <property type="entry name" value="DEHYDROGENASES, SHORT CHAIN"/>
    <property type="match status" value="1"/>
</dbReference>
<proteinExistence type="inferred from homology"/>
<keyword evidence="2" id="KW-0560">Oxidoreductase</keyword>
<dbReference type="PRINTS" id="PR01397">
    <property type="entry name" value="DHBDHDRGNASE"/>
</dbReference>
<dbReference type="InterPro" id="IPR002347">
    <property type="entry name" value="SDR_fam"/>
</dbReference>
<dbReference type="InterPro" id="IPR020904">
    <property type="entry name" value="Sc_DH/Rdtase_CS"/>
</dbReference>
<accession>A0A222VTN1</accession>
<sequence length="272" mass="27033">MFDGPVRERGVPSGDQVVVVTGAAQGIGAATLAAFAESGATVAALDANATALTATVASLAAGGNAVTAFPVDVTDESALTAVVADVERKLGPIEVLVNGAGVLRTGAAADMSTADWAALFAVNATGVFLASTTVARYMIPRRSGAIVTISSNAGAVPRAGMAGYAASKAAATMFTKSLGLELARHGIRCNVVAPGSTDTPMLRGMWPENRDPGEAIADLVAGSPTDHKGGIPLEKIALPRDIAAAVLFLASAEAGHITMQELLVDGGAALGG</sequence>
<dbReference type="InterPro" id="IPR036291">
    <property type="entry name" value="NAD(P)-bd_dom_sf"/>
</dbReference>
<reference evidence="6 7" key="1">
    <citation type="submission" date="2016-10" db="EMBL/GenBank/DDBJ databases">
        <authorList>
            <person name="de Groot N.N."/>
        </authorList>
    </citation>
    <scope>NUCLEOTIDE SEQUENCE [LARGE SCALE GENOMIC DNA]</scope>
    <source>
        <strain evidence="6 7">CGMCC 4.5506</strain>
    </source>
</reference>
<dbReference type="EMBL" id="FMZE01000012">
    <property type="protein sequence ID" value="SDD76064.1"/>
    <property type="molecule type" value="Genomic_DNA"/>
</dbReference>
<dbReference type="PROSITE" id="PS00061">
    <property type="entry name" value="ADH_SHORT"/>
    <property type="match status" value="1"/>
</dbReference>
<dbReference type="InterPro" id="IPR003560">
    <property type="entry name" value="DHB_DH"/>
</dbReference>
<evidence type="ECO:0000256" key="3">
    <source>
        <dbReference type="NCBIfam" id="TIGR04316"/>
    </source>
</evidence>
<evidence type="ECO:0000256" key="4">
    <source>
        <dbReference type="RuleBase" id="RU000363"/>
    </source>
</evidence>
<dbReference type="SUPFAM" id="SSF51735">
    <property type="entry name" value="NAD(P)-binding Rossmann-fold domains"/>
    <property type="match status" value="1"/>
</dbReference>
<dbReference type="Gene3D" id="3.40.50.720">
    <property type="entry name" value="NAD(P)-binding Rossmann-like Domain"/>
    <property type="match status" value="1"/>
</dbReference>
<dbReference type="OrthoDB" id="9803333at2"/>
<name>A0A222VTN1_9PSEU</name>
<comment type="similarity">
    <text evidence="1 4">Belongs to the short-chain dehydrogenases/reductases (SDR) family.</text>
</comment>
<dbReference type="PRINTS" id="PR00080">
    <property type="entry name" value="SDRFAMILY"/>
</dbReference>
<gene>
    <name evidence="6" type="ORF">SAMN05421630_11228</name>
</gene>
<dbReference type="EC" id="1.3.1.28" evidence="3"/>
<dbReference type="Proteomes" id="UP000199494">
    <property type="component" value="Unassembled WGS sequence"/>
</dbReference>
<dbReference type="FunFam" id="3.40.50.720:FF:000084">
    <property type="entry name" value="Short-chain dehydrogenase reductase"/>
    <property type="match status" value="1"/>
</dbReference>
<dbReference type="SMART" id="SM00822">
    <property type="entry name" value="PKS_KR"/>
    <property type="match status" value="1"/>
</dbReference>